<name>A0A5J9V2R4_9POAL</name>
<dbReference type="Proteomes" id="UP000324897">
    <property type="component" value="Chromosome 1"/>
</dbReference>
<gene>
    <name evidence="2" type="ORF">EJB05_21216</name>
</gene>
<keyword evidence="3" id="KW-1185">Reference proteome</keyword>
<accession>A0A5J9V2R4</accession>
<protein>
    <submittedName>
        <fullName evidence="2">Uncharacterized protein</fullName>
    </submittedName>
</protein>
<evidence type="ECO:0000313" key="2">
    <source>
        <dbReference type="EMBL" id="TVU29640.1"/>
    </source>
</evidence>
<dbReference type="AlphaFoldDB" id="A0A5J9V2R4"/>
<feature type="region of interest" description="Disordered" evidence="1">
    <location>
        <begin position="229"/>
        <end position="252"/>
    </location>
</feature>
<feature type="non-terminal residue" evidence="2">
    <location>
        <position position="1"/>
    </location>
</feature>
<evidence type="ECO:0000256" key="1">
    <source>
        <dbReference type="SAM" id="MobiDB-lite"/>
    </source>
</evidence>
<organism evidence="2 3">
    <name type="scientific">Eragrostis curvula</name>
    <name type="common">weeping love grass</name>
    <dbReference type="NCBI Taxonomy" id="38414"/>
    <lineage>
        <taxon>Eukaryota</taxon>
        <taxon>Viridiplantae</taxon>
        <taxon>Streptophyta</taxon>
        <taxon>Embryophyta</taxon>
        <taxon>Tracheophyta</taxon>
        <taxon>Spermatophyta</taxon>
        <taxon>Magnoliopsida</taxon>
        <taxon>Liliopsida</taxon>
        <taxon>Poales</taxon>
        <taxon>Poaceae</taxon>
        <taxon>PACMAD clade</taxon>
        <taxon>Chloridoideae</taxon>
        <taxon>Eragrostideae</taxon>
        <taxon>Eragrostidinae</taxon>
        <taxon>Eragrostis</taxon>
    </lineage>
</organism>
<dbReference type="Gramene" id="TVU29640">
    <property type="protein sequence ID" value="TVU29640"/>
    <property type="gene ID" value="EJB05_21216"/>
</dbReference>
<sequence>MENNFVQENCEAKLQSIYGKRSDYCIECHFVWGTTHVDHIGHELLSILPPINTTQALQHSVIGGQLLRNISAKRDSTSSHRAAIHKPFRMIDEPFLTQRSDYCVERHFIWCTLVSGHRDQELLSLLPPLRGAVTFQQRCVCHGIRFASMGRQAAQYLASFINIALIAHGIDKDVVSDDVWFASLGAHLVEERHALPVAALLAGGVKEDAVGDDARRAPTVEHIVEHREGLGDAPADAKRADERVERERVRRERHGVDEPARVLDPTGAAVPVDHGVVGDYGGGGPERREHALRVADAAAGAEPLDEDVAGNDCGARPAAGDGVDEAERFVDLPALDEAAQAPVRSPAARLPPPLAILRVEVVGSSLPACGPGFRS</sequence>
<comment type="caution">
    <text evidence="2">The sequence shown here is derived from an EMBL/GenBank/DDBJ whole genome shotgun (WGS) entry which is preliminary data.</text>
</comment>
<dbReference type="EMBL" id="RWGY01000011">
    <property type="protein sequence ID" value="TVU29640.1"/>
    <property type="molecule type" value="Genomic_DNA"/>
</dbReference>
<evidence type="ECO:0000313" key="3">
    <source>
        <dbReference type="Proteomes" id="UP000324897"/>
    </source>
</evidence>
<reference evidence="2 3" key="1">
    <citation type="journal article" date="2019" name="Sci. Rep.">
        <title>A high-quality genome of Eragrostis curvula grass provides insights into Poaceae evolution and supports new strategies to enhance forage quality.</title>
        <authorList>
            <person name="Carballo J."/>
            <person name="Santos B.A.C.M."/>
            <person name="Zappacosta D."/>
            <person name="Garbus I."/>
            <person name="Selva J.P."/>
            <person name="Gallo C.A."/>
            <person name="Diaz A."/>
            <person name="Albertini E."/>
            <person name="Caccamo M."/>
            <person name="Echenique V."/>
        </authorList>
    </citation>
    <scope>NUCLEOTIDE SEQUENCE [LARGE SCALE GENOMIC DNA]</scope>
    <source>
        <strain evidence="3">cv. Victoria</strain>
        <tissue evidence="2">Leaf</tissue>
    </source>
</reference>
<proteinExistence type="predicted"/>